<sequence>MLTAELQAIAKPTIPPRPLPGRKRPEISQICNRPIVDAAAAAAAADISGLWSGVKRLVFSSQTILSRSGSERAQFSSSFASIAYSPSRAYFLCAAILLLPTRAKLSSQSKPKRAPNSVRSYPRPREQYNAVTNDSLCVIEYCRKLEVCERHVQPQEKERPFIRKKPFANYGPSRMFQKQLCATFFSLPPPPLPPPELWQALGSG</sequence>
<reference evidence="1 2" key="1">
    <citation type="journal article" date="2024" name="bioRxiv">
        <title>A reference genome for Trichogramma kaykai: A tiny desert-dwelling parasitoid wasp with competing sex-ratio distorters.</title>
        <authorList>
            <person name="Culotta J."/>
            <person name="Lindsey A.R."/>
        </authorList>
    </citation>
    <scope>NUCLEOTIDE SEQUENCE [LARGE SCALE GENOMIC DNA]</scope>
    <source>
        <strain evidence="1 2">KSX58</strain>
    </source>
</reference>
<dbReference type="AlphaFoldDB" id="A0ABD2VUQ8"/>
<proteinExistence type="predicted"/>
<dbReference type="Proteomes" id="UP001627154">
    <property type="component" value="Unassembled WGS sequence"/>
</dbReference>
<evidence type="ECO:0000313" key="1">
    <source>
        <dbReference type="EMBL" id="KAL3384532.1"/>
    </source>
</evidence>
<organism evidence="1 2">
    <name type="scientific">Trichogramma kaykai</name>
    <dbReference type="NCBI Taxonomy" id="54128"/>
    <lineage>
        <taxon>Eukaryota</taxon>
        <taxon>Metazoa</taxon>
        <taxon>Ecdysozoa</taxon>
        <taxon>Arthropoda</taxon>
        <taxon>Hexapoda</taxon>
        <taxon>Insecta</taxon>
        <taxon>Pterygota</taxon>
        <taxon>Neoptera</taxon>
        <taxon>Endopterygota</taxon>
        <taxon>Hymenoptera</taxon>
        <taxon>Apocrita</taxon>
        <taxon>Proctotrupomorpha</taxon>
        <taxon>Chalcidoidea</taxon>
        <taxon>Trichogrammatidae</taxon>
        <taxon>Trichogramma</taxon>
    </lineage>
</organism>
<comment type="caution">
    <text evidence="1">The sequence shown here is derived from an EMBL/GenBank/DDBJ whole genome shotgun (WGS) entry which is preliminary data.</text>
</comment>
<evidence type="ECO:0000313" key="2">
    <source>
        <dbReference type="Proteomes" id="UP001627154"/>
    </source>
</evidence>
<accession>A0ABD2VUQ8</accession>
<protein>
    <submittedName>
        <fullName evidence="1">Uncharacterized protein</fullName>
    </submittedName>
</protein>
<keyword evidence="2" id="KW-1185">Reference proteome</keyword>
<gene>
    <name evidence="1" type="ORF">TKK_019631</name>
</gene>
<name>A0ABD2VUQ8_9HYME</name>
<dbReference type="EMBL" id="JBJJXI010000170">
    <property type="protein sequence ID" value="KAL3384532.1"/>
    <property type="molecule type" value="Genomic_DNA"/>
</dbReference>